<protein>
    <submittedName>
        <fullName evidence="1">Uncharacterized protein</fullName>
    </submittedName>
</protein>
<accession>A0A3Q0RR36</accession>
<dbReference type="AlphaFoldDB" id="A0A3Q0RR36"/>
<reference evidence="1" key="1">
    <citation type="submission" date="2025-08" db="UniProtKB">
        <authorList>
            <consortium name="Ensembl"/>
        </authorList>
    </citation>
    <scope>IDENTIFICATION</scope>
</reference>
<name>A0A3Q0RR36_AMPCI</name>
<dbReference type="GeneTree" id="ENSGT00940000173263"/>
<dbReference type="PANTHER" id="PTHR31025:SF19">
    <property type="entry name" value="SI:CH73-42K18.1-RELATED"/>
    <property type="match status" value="1"/>
</dbReference>
<dbReference type="Ensembl" id="ENSACIT00000013453.1">
    <property type="protein sequence ID" value="ENSACIP00000013091.1"/>
    <property type="gene ID" value="ENSACIG00000010200.1"/>
</dbReference>
<sequence>MIVLFCSYDDYDDSAHHIDIGILLVEHEGEVLQSSLHLRPTSLKLIIEGQVVKDSIKDLPKAICILFGLSYALHFNYPKSMKNTFLFVQQVLLTLGRNLSSADWCIILTLDRQAVSCFFYSLYSITLIL</sequence>
<reference evidence="1" key="2">
    <citation type="submission" date="2025-09" db="UniProtKB">
        <authorList>
            <consortium name="Ensembl"/>
        </authorList>
    </citation>
    <scope>IDENTIFICATION</scope>
</reference>
<dbReference type="Proteomes" id="UP000261340">
    <property type="component" value="Unplaced"/>
</dbReference>
<organism evidence="1 2">
    <name type="scientific">Amphilophus citrinellus</name>
    <name type="common">Midas cichlid</name>
    <name type="synonym">Cichlasoma citrinellum</name>
    <dbReference type="NCBI Taxonomy" id="61819"/>
    <lineage>
        <taxon>Eukaryota</taxon>
        <taxon>Metazoa</taxon>
        <taxon>Chordata</taxon>
        <taxon>Craniata</taxon>
        <taxon>Vertebrata</taxon>
        <taxon>Euteleostomi</taxon>
        <taxon>Actinopterygii</taxon>
        <taxon>Neopterygii</taxon>
        <taxon>Teleostei</taxon>
        <taxon>Neoteleostei</taxon>
        <taxon>Acanthomorphata</taxon>
        <taxon>Ovalentaria</taxon>
        <taxon>Cichlomorphae</taxon>
        <taxon>Cichliformes</taxon>
        <taxon>Cichlidae</taxon>
        <taxon>New World cichlids</taxon>
        <taxon>Cichlasomatinae</taxon>
        <taxon>Heroini</taxon>
        <taxon>Amphilophus</taxon>
    </lineage>
</organism>
<proteinExistence type="predicted"/>
<dbReference type="PANTHER" id="PTHR31025">
    <property type="entry name" value="SI:CH211-196P9.1-RELATED"/>
    <property type="match status" value="1"/>
</dbReference>
<keyword evidence="2" id="KW-1185">Reference proteome</keyword>
<evidence type="ECO:0000313" key="1">
    <source>
        <dbReference type="Ensembl" id="ENSACIP00000013091.1"/>
    </source>
</evidence>
<evidence type="ECO:0000313" key="2">
    <source>
        <dbReference type="Proteomes" id="UP000261340"/>
    </source>
</evidence>